<sequence>MKGFLLIFSLLVHCPLIHVGTISFYAARPGSEPNATYVCDYGSESDYNPTTVLWLARETDGSWISVLFRHNGSSTAAPGVVAHFTDHNSSIVVPQYYLLNNSLSKLCCSYRHNERSQFTCKQADVPTCHEPGKPLTLRVSPALGTAHQAVTWFFQNVPIATVYRPWGNVTWFCPPFMCTFNVSLNSLLIYNFSDKTGGQYTALMHSGPASLFQLFKPTTCVTKVEDPPYANDPASPVWRPLLFAFVLCTGCAVLLTAFGPSILSGTRKLISARFWSPEPYTTLH</sequence>
<dbReference type="Proteomes" id="UP000140422">
    <property type="component" value="Segment"/>
</dbReference>
<reference evidence="2 3" key="4">
    <citation type="journal article" date="1999" name="Virology">
        <title>Characterization of early region 1 and pIX of bovine adenovirus-3.</title>
        <authorList>
            <person name="Reddy P.S."/>
            <person name="Chen Y."/>
            <person name="Idamakanti N."/>
            <person name="Pyne C."/>
            <person name="Babiuk L.A."/>
            <person name="Tikoo S.K."/>
        </authorList>
    </citation>
    <scope>NUCLEOTIDE SEQUENCE [LARGE SCALE GENOMIC DNA]</scope>
    <source>
        <strain evidence="2">WBR-1</strain>
    </source>
</reference>
<keyword evidence="1" id="KW-1133">Transmembrane helix</keyword>
<dbReference type="EMBL" id="AF030154">
    <property type="protein sequence ID" value="AAD09734.1"/>
    <property type="molecule type" value="Genomic_DNA"/>
</dbReference>
<reference evidence="2 3" key="1">
    <citation type="journal article" date="1998" name="J. Virol.">
        <title>Nucleotide sequence, genome organization, and transcription map of bovine adenovirus type 3.</title>
        <authorList>
            <person name="Reddy P.S."/>
            <person name="Idamakanti N."/>
            <person name="Zakhartchouk A.N."/>
            <person name="Baxi M.K."/>
            <person name="Lee J.B."/>
            <person name="Pyne C."/>
            <person name="Babiuk L.A."/>
            <person name="Tikoo S.K."/>
        </authorList>
    </citation>
    <scope>NUCLEOTIDE SEQUENCE [LARGE SCALE GENOMIC DNA]</scope>
    <source>
        <strain evidence="2">WBR-1</strain>
    </source>
</reference>
<protein>
    <submittedName>
        <fullName evidence="2">284R</fullName>
    </submittedName>
</protein>
<evidence type="ECO:0000256" key="1">
    <source>
        <dbReference type="SAM" id="Phobius"/>
    </source>
</evidence>
<evidence type="ECO:0000313" key="2">
    <source>
        <dbReference type="EMBL" id="AAD09734.1"/>
    </source>
</evidence>
<organism evidence="2 3">
    <name type="scientific">Bovine adenovirus B serotype 3</name>
    <name type="common">BAdV-3</name>
    <name type="synonym">Mastadenovirus bos3</name>
    <dbReference type="NCBI Taxonomy" id="10510"/>
    <lineage>
        <taxon>Viruses</taxon>
        <taxon>Varidnaviria</taxon>
        <taxon>Bamfordvirae</taxon>
        <taxon>Preplasmiviricota</taxon>
        <taxon>Polisuviricotina</taxon>
        <taxon>Pharingeaviricetes</taxon>
        <taxon>Rowavirales</taxon>
        <taxon>Adenoviridae</taxon>
        <taxon>Mastadenovirus</taxon>
        <taxon>Mastadenovirus bostertium</taxon>
        <taxon>Bovine mastadenovirus B</taxon>
    </lineage>
</organism>
<organismHost>
    <name type="scientific">Bos taurus</name>
    <name type="common">Bovine</name>
    <dbReference type="NCBI Taxonomy" id="9913"/>
</organismHost>
<dbReference type="GeneID" id="2652951"/>
<proteinExistence type="predicted"/>
<name>A0A9W3HR53_ADEB3</name>
<reference evidence="2 3" key="2">
    <citation type="journal article" date="1998" name="Virus Genes">
        <title>Characterization of bovine adenovirus type 3 early region 2B.</title>
        <authorList>
            <person name="Baxi M.K."/>
            <person name="Reddy P.S."/>
            <person name="Zakhartchouk A.N."/>
            <person name="Idamakanti N."/>
            <person name="Pyne C."/>
            <person name="Babiuk L.A."/>
            <person name="Tikoo S.K."/>
        </authorList>
    </citation>
    <scope>NUCLEOTIDE SEQUENCE [LARGE SCALE GENOMIC DNA]</scope>
    <source>
        <strain evidence="2">WBR-1</strain>
    </source>
</reference>
<reference evidence="2 3" key="3">
    <citation type="journal article" date="1998" name="Virus Genes">
        <title>Genetic organization and DNA sequence of early region 4 of bovine adenovirus type 3.</title>
        <authorList>
            <person name="Lee J.B."/>
            <person name="Baxi M.K."/>
            <person name="Idamakanti N."/>
            <person name="Reddy P.S."/>
            <person name="Zakhartchouk A.N."/>
            <person name="Pyne C."/>
            <person name="Babiuk L.A."/>
            <person name="Tikoo S.K."/>
        </authorList>
    </citation>
    <scope>NUCLEOTIDE SEQUENCE [LARGE SCALE GENOMIC DNA]</scope>
    <source>
        <strain evidence="2">WBR-1</strain>
    </source>
</reference>
<dbReference type="InterPro" id="IPR036179">
    <property type="entry name" value="Ig-like_dom_sf"/>
</dbReference>
<feature type="transmembrane region" description="Helical" evidence="1">
    <location>
        <begin position="241"/>
        <end position="263"/>
    </location>
</feature>
<dbReference type="RefSeq" id="NP_046329.1">
    <property type="nucleotide sequence ID" value="NC_001876.1"/>
</dbReference>
<dbReference type="SUPFAM" id="SSF48726">
    <property type="entry name" value="Immunoglobulin"/>
    <property type="match status" value="1"/>
</dbReference>
<keyword evidence="1" id="KW-0812">Transmembrane</keyword>
<dbReference type="KEGG" id="vg:2652951"/>
<accession>A0A9W3HR53</accession>
<keyword evidence="3" id="KW-1185">Reference proteome</keyword>
<keyword evidence="1" id="KW-0472">Membrane</keyword>
<evidence type="ECO:0000313" key="3">
    <source>
        <dbReference type="Proteomes" id="UP000140422"/>
    </source>
</evidence>